<organism evidence="1 2">
    <name type="scientific">Halomarina ordinaria</name>
    <dbReference type="NCBI Taxonomy" id="3033939"/>
    <lineage>
        <taxon>Archaea</taxon>
        <taxon>Methanobacteriati</taxon>
        <taxon>Methanobacteriota</taxon>
        <taxon>Stenosarchaea group</taxon>
        <taxon>Halobacteria</taxon>
        <taxon>Halobacteriales</taxon>
        <taxon>Natronomonadaceae</taxon>
        <taxon>Halomarina</taxon>
    </lineage>
</organism>
<name>A0ABD5U8L1_9EURY</name>
<evidence type="ECO:0000313" key="2">
    <source>
        <dbReference type="Proteomes" id="UP001596406"/>
    </source>
</evidence>
<accession>A0ABD5U8L1</accession>
<gene>
    <name evidence="1" type="ORF">ACFQHK_03430</name>
</gene>
<comment type="caution">
    <text evidence="1">The sequence shown here is derived from an EMBL/GenBank/DDBJ whole genome shotgun (WGS) entry which is preliminary data.</text>
</comment>
<dbReference type="AlphaFoldDB" id="A0ABD5U8L1"/>
<keyword evidence="2" id="KW-1185">Reference proteome</keyword>
<evidence type="ECO:0000313" key="1">
    <source>
        <dbReference type="EMBL" id="MFC6835557.1"/>
    </source>
</evidence>
<protein>
    <submittedName>
        <fullName evidence="1">Uncharacterized protein</fullName>
    </submittedName>
</protein>
<sequence length="45" mass="5135">MVPTPSPPTRHRMPDFAEMRRAIRALSDGEEIRRALDAVSPMNEE</sequence>
<proteinExistence type="predicted"/>
<reference evidence="1 2" key="1">
    <citation type="journal article" date="2019" name="Int. J. Syst. Evol. Microbiol.">
        <title>The Global Catalogue of Microorganisms (GCM) 10K type strain sequencing project: providing services to taxonomists for standard genome sequencing and annotation.</title>
        <authorList>
            <consortium name="The Broad Institute Genomics Platform"/>
            <consortium name="The Broad Institute Genome Sequencing Center for Infectious Disease"/>
            <person name="Wu L."/>
            <person name="Ma J."/>
        </authorList>
    </citation>
    <scope>NUCLEOTIDE SEQUENCE [LARGE SCALE GENOMIC DNA]</scope>
    <source>
        <strain evidence="1 2">PSRA2</strain>
    </source>
</reference>
<dbReference type="EMBL" id="JBHSXM010000001">
    <property type="protein sequence ID" value="MFC6835557.1"/>
    <property type="molecule type" value="Genomic_DNA"/>
</dbReference>
<dbReference type="Proteomes" id="UP001596406">
    <property type="component" value="Unassembled WGS sequence"/>
</dbReference>
<dbReference type="RefSeq" id="WP_304447255.1">
    <property type="nucleotide sequence ID" value="NZ_JARRAH010000001.1"/>
</dbReference>